<dbReference type="PRINTS" id="PR00111">
    <property type="entry name" value="ABHYDROLASE"/>
</dbReference>
<feature type="domain" description="AB hydrolase-1" evidence="1">
    <location>
        <begin position="31"/>
        <end position="264"/>
    </location>
</feature>
<comment type="caution">
    <text evidence="2">The sequence shown here is derived from an EMBL/GenBank/DDBJ whole genome shotgun (WGS) entry which is preliminary data.</text>
</comment>
<dbReference type="SUPFAM" id="SSF53474">
    <property type="entry name" value="alpha/beta-Hydrolases"/>
    <property type="match status" value="1"/>
</dbReference>
<sequence>MDKVLTQEATSKRIKTKNWDIHYNEAGSGHPVVLVHGGGPGASGWSNYNPNIPYLSQHYRVLAVDLPGWGKSQPVAYENRDNSGALAELLEALGIEQAAVVGNSMGGASVIRLAYERPELVSHLITMGSPSGVPGIFEAGGLTEGVKVLERAYFEPSIETIRALTSVMTFDSSNVTDELIAERLANTLAQRAHVDNWIGGHGKGPMVRLNQEMIPTIKAPALLMHGRDDRVTHFTHALRLTQMIRDSRALIVNRCGHWLQLEHAAEFNTMVDRFIKDNPPN</sequence>
<dbReference type="PANTHER" id="PTHR43689:SF8">
    <property type="entry name" value="ALPHA_BETA-HYDROLASES SUPERFAMILY PROTEIN"/>
    <property type="match status" value="1"/>
</dbReference>
<dbReference type="AlphaFoldDB" id="A0A1E3LTQ0"/>
<evidence type="ECO:0000259" key="1">
    <source>
        <dbReference type="Pfam" id="PF00561"/>
    </source>
</evidence>
<dbReference type="InterPro" id="IPR000073">
    <property type="entry name" value="AB_hydrolase_1"/>
</dbReference>
<protein>
    <submittedName>
        <fullName evidence="2">Alpha/beta hydrolase</fullName>
    </submittedName>
</protein>
<reference evidence="2 3" key="1">
    <citation type="submission" date="2016-08" db="EMBL/GenBank/DDBJ databases">
        <title>Draft genome of the agarase producing Sphingomonas sp. MCT13.</title>
        <authorList>
            <person name="D'Andrea M.M."/>
            <person name="Rossolini G.M."/>
            <person name="Thaller M.C."/>
        </authorList>
    </citation>
    <scope>NUCLEOTIDE SEQUENCE [LARGE SCALE GENOMIC DNA]</scope>
    <source>
        <strain evidence="2 3">MCT13</strain>
    </source>
</reference>
<keyword evidence="3" id="KW-1185">Reference proteome</keyword>
<dbReference type="InterPro" id="IPR029058">
    <property type="entry name" value="AB_hydrolase_fold"/>
</dbReference>
<evidence type="ECO:0000313" key="2">
    <source>
        <dbReference type="EMBL" id="ODP37161.1"/>
    </source>
</evidence>
<dbReference type="PRINTS" id="PR00412">
    <property type="entry name" value="EPOXHYDRLASE"/>
</dbReference>
<dbReference type="EMBL" id="MDDS01000035">
    <property type="protein sequence ID" value="ODP37161.1"/>
    <property type="molecule type" value="Genomic_DNA"/>
</dbReference>
<dbReference type="PANTHER" id="PTHR43689">
    <property type="entry name" value="HYDROLASE"/>
    <property type="match status" value="1"/>
</dbReference>
<dbReference type="OrthoDB" id="9815441at2"/>
<dbReference type="Proteomes" id="UP000094487">
    <property type="component" value="Unassembled WGS sequence"/>
</dbReference>
<dbReference type="GO" id="GO:0016787">
    <property type="term" value="F:hydrolase activity"/>
    <property type="evidence" value="ECO:0007669"/>
    <property type="project" value="UniProtKB-KW"/>
</dbReference>
<organism evidence="2 3">
    <name type="scientific">Sphingomonas turrisvirgatae</name>
    <dbReference type="NCBI Taxonomy" id="1888892"/>
    <lineage>
        <taxon>Bacteria</taxon>
        <taxon>Pseudomonadati</taxon>
        <taxon>Pseudomonadota</taxon>
        <taxon>Alphaproteobacteria</taxon>
        <taxon>Sphingomonadales</taxon>
        <taxon>Sphingomonadaceae</taxon>
        <taxon>Sphingomonas</taxon>
    </lineage>
</organism>
<name>A0A1E3LTQ0_9SPHN</name>
<evidence type="ECO:0000313" key="3">
    <source>
        <dbReference type="Proteomes" id="UP000094487"/>
    </source>
</evidence>
<gene>
    <name evidence="2" type="ORF">BFL28_02690</name>
</gene>
<dbReference type="InterPro" id="IPR000639">
    <property type="entry name" value="Epox_hydrolase-like"/>
</dbReference>
<dbReference type="Gene3D" id="3.40.50.1820">
    <property type="entry name" value="alpha/beta hydrolase"/>
    <property type="match status" value="1"/>
</dbReference>
<proteinExistence type="predicted"/>
<accession>A0A1E3LTQ0</accession>
<keyword evidence="2" id="KW-0378">Hydrolase</keyword>
<dbReference type="Pfam" id="PF00561">
    <property type="entry name" value="Abhydrolase_1"/>
    <property type="match status" value="1"/>
</dbReference>
<dbReference type="STRING" id="1888892.BFL28_02690"/>